<keyword evidence="2" id="KW-1185">Reference proteome</keyword>
<dbReference type="RefSeq" id="XP_002177838.1">
    <property type="nucleotide sequence ID" value="XM_002177802.1"/>
</dbReference>
<name>B7FTG0_PHATC</name>
<dbReference type="InParanoid" id="B7FTG0"/>
<dbReference type="HOGENOM" id="CLU_845856_0_0_1"/>
<reference evidence="2" key="2">
    <citation type="submission" date="2008-08" db="EMBL/GenBank/DDBJ databases">
        <authorList>
            <consortium name="Diatom Consortium"/>
            <person name="Grigoriev I."/>
            <person name="Grimwood J."/>
            <person name="Kuo A."/>
            <person name="Otillar R.P."/>
            <person name="Salamov A."/>
            <person name="Detter J.C."/>
            <person name="Lindquist E."/>
            <person name="Shapiro H."/>
            <person name="Lucas S."/>
            <person name="Glavina del Rio T."/>
            <person name="Pitluck S."/>
            <person name="Rokhsar D."/>
            <person name="Bowler C."/>
        </authorList>
    </citation>
    <scope>GENOME REANNOTATION</scope>
    <source>
        <strain evidence="2">CCAP 1055/1</strain>
    </source>
</reference>
<accession>B7FTG0</accession>
<dbReference type="SUPFAM" id="SSF48452">
    <property type="entry name" value="TPR-like"/>
    <property type="match status" value="1"/>
</dbReference>
<dbReference type="AlphaFoldDB" id="B7FTG0"/>
<evidence type="ECO:0000313" key="2">
    <source>
        <dbReference type="Proteomes" id="UP000000759"/>
    </source>
</evidence>
<proteinExistence type="predicted"/>
<feature type="non-terminal residue" evidence="1">
    <location>
        <position position="94"/>
    </location>
</feature>
<dbReference type="PaxDb" id="2850-Phatr9777"/>
<evidence type="ECO:0008006" key="3">
    <source>
        <dbReference type="Google" id="ProtNLM"/>
    </source>
</evidence>
<dbReference type="KEGG" id="pti:PHATRDRAFT_9777"/>
<dbReference type="EMBL" id="CM000606">
    <property type="protein sequence ID" value="EEC50652.1"/>
    <property type="molecule type" value="Genomic_DNA"/>
</dbReference>
<dbReference type="OrthoDB" id="2335338at2759"/>
<gene>
    <name evidence="1" type="ORF">PHATRDRAFT_9777</name>
</gene>
<dbReference type="InterPro" id="IPR011990">
    <property type="entry name" value="TPR-like_helical_dom_sf"/>
</dbReference>
<organism evidence="1 2">
    <name type="scientific">Phaeodactylum tricornutum (strain CCAP 1055/1)</name>
    <dbReference type="NCBI Taxonomy" id="556484"/>
    <lineage>
        <taxon>Eukaryota</taxon>
        <taxon>Sar</taxon>
        <taxon>Stramenopiles</taxon>
        <taxon>Ochrophyta</taxon>
        <taxon>Bacillariophyta</taxon>
        <taxon>Bacillariophyceae</taxon>
        <taxon>Bacillariophycidae</taxon>
        <taxon>Naviculales</taxon>
        <taxon>Phaeodactylaceae</taxon>
        <taxon>Phaeodactylum</taxon>
    </lineage>
</organism>
<evidence type="ECO:0000313" key="1">
    <source>
        <dbReference type="EMBL" id="EEC50652.1"/>
    </source>
</evidence>
<feature type="non-terminal residue" evidence="1">
    <location>
        <position position="1"/>
    </location>
</feature>
<sequence length="94" mass="10693">DDSVSNLWTLWYQERGVKAAAQLGEAEVLTGNPRGWIKAEAILRELISEYGVYWTEPVNRLATLYYIQGRLEEAEVLCKIVLQLKPWHFGALSG</sequence>
<dbReference type="GeneID" id="7197286"/>
<protein>
    <recommendedName>
        <fullName evidence="3">Tetratricopeptide repeat protein</fullName>
    </recommendedName>
</protein>
<dbReference type="eggNOG" id="ENOG502SFQV">
    <property type="taxonomic scope" value="Eukaryota"/>
</dbReference>
<dbReference type="Proteomes" id="UP000000759">
    <property type="component" value="Chromosome 2"/>
</dbReference>
<reference evidence="1 2" key="1">
    <citation type="journal article" date="2008" name="Nature">
        <title>The Phaeodactylum genome reveals the evolutionary history of diatom genomes.</title>
        <authorList>
            <person name="Bowler C."/>
            <person name="Allen A.E."/>
            <person name="Badger J.H."/>
            <person name="Grimwood J."/>
            <person name="Jabbari K."/>
            <person name="Kuo A."/>
            <person name="Maheswari U."/>
            <person name="Martens C."/>
            <person name="Maumus F."/>
            <person name="Otillar R.P."/>
            <person name="Rayko E."/>
            <person name="Salamov A."/>
            <person name="Vandepoele K."/>
            <person name="Beszteri B."/>
            <person name="Gruber A."/>
            <person name="Heijde M."/>
            <person name="Katinka M."/>
            <person name="Mock T."/>
            <person name="Valentin K."/>
            <person name="Verret F."/>
            <person name="Berges J.A."/>
            <person name="Brownlee C."/>
            <person name="Cadoret J.P."/>
            <person name="Chiovitti A."/>
            <person name="Choi C.J."/>
            <person name="Coesel S."/>
            <person name="De Martino A."/>
            <person name="Detter J.C."/>
            <person name="Durkin C."/>
            <person name="Falciatore A."/>
            <person name="Fournet J."/>
            <person name="Haruta M."/>
            <person name="Huysman M.J."/>
            <person name="Jenkins B.D."/>
            <person name="Jiroutova K."/>
            <person name="Jorgensen R.E."/>
            <person name="Joubert Y."/>
            <person name="Kaplan A."/>
            <person name="Kroger N."/>
            <person name="Kroth P.G."/>
            <person name="La Roche J."/>
            <person name="Lindquist E."/>
            <person name="Lommer M."/>
            <person name="Martin-Jezequel V."/>
            <person name="Lopez P.J."/>
            <person name="Lucas S."/>
            <person name="Mangogna M."/>
            <person name="McGinnis K."/>
            <person name="Medlin L.K."/>
            <person name="Montsant A."/>
            <person name="Oudot-Le Secq M.P."/>
            <person name="Napoli C."/>
            <person name="Obornik M."/>
            <person name="Parker M.S."/>
            <person name="Petit J.L."/>
            <person name="Porcel B.M."/>
            <person name="Poulsen N."/>
            <person name="Robison M."/>
            <person name="Rychlewski L."/>
            <person name="Rynearson T.A."/>
            <person name="Schmutz J."/>
            <person name="Shapiro H."/>
            <person name="Siaut M."/>
            <person name="Stanley M."/>
            <person name="Sussman M.R."/>
            <person name="Taylor A.R."/>
            <person name="Vardi A."/>
            <person name="von Dassow P."/>
            <person name="Vyverman W."/>
            <person name="Willis A."/>
            <person name="Wyrwicz L.S."/>
            <person name="Rokhsar D.S."/>
            <person name="Weissenbach J."/>
            <person name="Armbrust E.V."/>
            <person name="Green B.R."/>
            <person name="Van de Peer Y."/>
            <person name="Grigoriev I.V."/>
        </authorList>
    </citation>
    <scope>NUCLEOTIDE SEQUENCE [LARGE SCALE GENOMIC DNA]</scope>
    <source>
        <strain evidence="1 2">CCAP 1055/1</strain>
    </source>
</reference>